<dbReference type="EMBL" id="QFRJ01000001">
    <property type="protein sequence ID" value="PWH87064.1"/>
    <property type="molecule type" value="Genomic_DNA"/>
</dbReference>
<keyword evidence="5" id="KW-0732">Signal</keyword>
<protein>
    <recommendedName>
        <fullName evidence="6">Cytochrome c domain-containing protein</fullName>
    </recommendedName>
</protein>
<evidence type="ECO:0000256" key="4">
    <source>
        <dbReference type="PROSITE-ProRule" id="PRU00433"/>
    </source>
</evidence>
<evidence type="ECO:0000313" key="7">
    <source>
        <dbReference type="EMBL" id="PWH87064.1"/>
    </source>
</evidence>
<accession>A0A2U2XGZ5</accession>
<dbReference type="PROSITE" id="PS51257">
    <property type="entry name" value="PROKAR_LIPOPROTEIN"/>
    <property type="match status" value="1"/>
</dbReference>
<reference evidence="7 8" key="1">
    <citation type="submission" date="2018-05" db="EMBL/GenBank/DDBJ databases">
        <title>Brumimicrobium oceani sp. nov., isolated from coastal sediment.</title>
        <authorList>
            <person name="Kou Y."/>
        </authorList>
    </citation>
    <scope>NUCLEOTIDE SEQUENCE [LARGE SCALE GENOMIC DNA]</scope>
    <source>
        <strain evidence="7 8">C305</strain>
    </source>
</reference>
<keyword evidence="2 4" id="KW-0479">Metal-binding</keyword>
<keyword evidence="1 4" id="KW-0349">Heme</keyword>
<evidence type="ECO:0000256" key="5">
    <source>
        <dbReference type="SAM" id="SignalP"/>
    </source>
</evidence>
<sequence length="158" mass="17982">MKLLQLMAALATFTLLSCGNHTNDTVQAIEANSNPQITTSTVSDDIALISLRNNCYACHNPKTESHDDILAPPLAGIKRRYKKQYPDEQSFVEHMTEFIDSPSEEEALMKGPIKRFGLMPKTALSKDEIKELAKYIYHHPIEAPKWFQSYFKEKHGKE</sequence>
<dbReference type="Pfam" id="PF00034">
    <property type="entry name" value="Cytochrom_C"/>
    <property type="match status" value="1"/>
</dbReference>
<organism evidence="7 8">
    <name type="scientific">Brumimicrobium oceani</name>
    <dbReference type="NCBI Taxonomy" id="2100725"/>
    <lineage>
        <taxon>Bacteria</taxon>
        <taxon>Pseudomonadati</taxon>
        <taxon>Bacteroidota</taxon>
        <taxon>Flavobacteriia</taxon>
        <taxon>Flavobacteriales</taxon>
        <taxon>Crocinitomicaceae</taxon>
        <taxon>Brumimicrobium</taxon>
    </lineage>
</organism>
<evidence type="ECO:0000256" key="3">
    <source>
        <dbReference type="ARBA" id="ARBA00023004"/>
    </source>
</evidence>
<keyword evidence="8" id="KW-1185">Reference proteome</keyword>
<evidence type="ECO:0000256" key="2">
    <source>
        <dbReference type="ARBA" id="ARBA00022723"/>
    </source>
</evidence>
<dbReference type="InterPro" id="IPR009056">
    <property type="entry name" value="Cyt_c-like_dom"/>
</dbReference>
<dbReference type="RefSeq" id="WP_109358142.1">
    <property type="nucleotide sequence ID" value="NZ_QFRJ01000001.1"/>
</dbReference>
<feature type="domain" description="Cytochrome c" evidence="6">
    <location>
        <begin position="40"/>
        <end position="140"/>
    </location>
</feature>
<keyword evidence="3 4" id="KW-0408">Iron</keyword>
<dbReference type="GO" id="GO:0020037">
    <property type="term" value="F:heme binding"/>
    <property type="evidence" value="ECO:0007669"/>
    <property type="project" value="InterPro"/>
</dbReference>
<gene>
    <name evidence="7" type="ORF">DIT68_02040</name>
</gene>
<dbReference type="Proteomes" id="UP000245370">
    <property type="component" value="Unassembled WGS sequence"/>
</dbReference>
<dbReference type="InterPro" id="IPR036909">
    <property type="entry name" value="Cyt_c-like_dom_sf"/>
</dbReference>
<feature type="chain" id="PRO_5015768907" description="Cytochrome c domain-containing protein" evidence="5">
    <location>
        <begin position="23"/>
        <end position="158"/>
    </location>
</feature>
<dbReference type="Gene3D" id="1.10.760.10">
    <property type="entry name" value="Cytochrome c-like domain"/>
    <property type="match status" value="1"/>
</dbReference>
<name>A0A2U2XGZ5_9FLAO</name>
<feature type="signal peptide" evidence="5">
    <location>
        <begin position="1"/>
        <end position="22"/>
    </location>
</feature>
<evidence type="ECO:0000259" key="6">
    <source>
        <dbReference type="PROSITE" id="PS51007"/>
    </source>
</evidence>
<comment type="caution">
    <text evidence="7">The sequence shown here is derived from an EMBL/GenBank/DDBJ whole genome shotgun (WGS) entry which is preliminary data.</text>
</comment>
<evidence type="ECO:0000313" key="8">
    <source>
        <dbReference type="Proteomes" id="UP000245370"/>
    </source>
</evidence>
<evidence type="ECO:0000256" key="1">
    <source>
        <dbReference type="ARBA" id="ARBA00022617"/>
    </source>
</evidence>
<dbReference type="GO" id="GO:0046872">
    <property type="term" value="F:metal ion binding"/>
    <property type="evidence" value="ECO:0007669"/>
    <property type="project" value="UniProtKB-KW"/>
</dbReference>
<dbReference type="OrthoDB" id="1494333at2"/>
<dbReference type="AlphaFoldDB" id="A0A2U2XGZ5"/>
<reference evidence="7 8" key="2">
    <citation type="submission" date="2018-05" db="EMBL/GenBank/DDBJ databases">
        <authorList>
            <person name="Lanie J.A."/>
            <person name="Ng W.-L."/>
            <person name="Kazmierczak K.M."/>
            <person name="Andrzejewski T.M."/>
            <person name="Davidsen T.M."/>
            <person name="Wayne K.J."/>
            <person name="Tettelin H."/>
            <person name="Glass J.I."/>
            <person name="Rusch D."/>
            <person name="Podicherti R."/>
            <person name="Tsui H.-C.T."/>
            <person name="Winkler M.E."/>
        </authorList>
    </citation>
    <scope>NUCLEOTIDE SEQUENCE [LARGE SCALE GENOMIC DNA]</scope>
    <source>
        <strain evidence="7 8">C305</strain>
    </source>
</reference>
<proteinExistence type="predicted"/>
<dbReference type="PROSITE" id="PS51007">
    <property type="entry name" value="CYTC"/>
    <property type="match status" value="1"/>
</dbReference>
<dbReference type="SUPFAM" id="SSF46626">
    <property type="entry name" value="Cytochrome c"/>
    <property type="match status" value="1"/>
</dbReference>
<dbReference type="GO" id="GO:0009055">
    <property type="term" value="F:electron transfer activity"/>
    <property type="evidence" value="ECO:0007669"/>
    <property type="project" value="InterPro"/>
</dbReference>